<evidence type="ECO:0000256" key="2">
    <source>
        <dbReference type="ARBA" id="ARBA00011897"/>
    </source>
</evidence>
<dbReference type="PANTHER" id="PTHR42881">
    <property type="entry name" value="PROLYL ENDOPEPTIDASE"/>
    <property type="match status" value="1"/>
</dbReference>
<dbReference type="InterPro" id="IPR051167">
    <property type="entry name" value="Prolyl_oligopep/macrocyclase"/>
</dbReference>
<dbReference type="InterPro" id="IPR002470">
    <property type="entry name" value="Peptidase_S9A"/>
</dbReference>
<dbReference type="SUPFAM" id="SSF53474">
    <property type="entry name" value="alpha/beta-Hydrolases"/>
    <property type="match status" value="1"/>
</dbReference>
<feature type="region of interest" description="Disordered" evidence="6">
    <location>
        <begin position="1"/>
        <end position="54"/>
    </location>
</feature>
<evidence type="ECO:0000259" key="8">
    <source>
        <dbReference type="Pfam" id="PF02897"/>
    </source>
</evidence>
<dbReference type="InterPro" id="IPR023302">
    <property type="entry name" value="Pept_S9A_N"/>
</dbReference>
<keyword evidence="10" id="KW-1185">Reference proteome</keyword>
<evidence type="ECO:0000256" key="6">
    <source>
        <dbReference type="SAM" id="MobiDB-lite"/>
    </source>
</evidence>
<dbReference type="Pfam" id="PF02897">
    <property type="entry name" value="Peptidase_S9_N"/>
    <property type="match status" value="1"/>
</dbReference>
<keyword evidence="5" id="KW-0720">Serine protease</keyword>
<comment type="catalytic activity">
    <reaction evidence="1">
        <text>Hydrolysis of Pro-|-Xaa &gt;&gt; Ala-|-Xaa in oligopeptides.</text>
        <dbReference type="EC" id="3.4.21.26"/>
    </reaction>
</comment>
<accession>A0ABQ2IXC3</accession>
<dbReference type="PRINTS" id="PR00862">
    <property type="entry name" value="PROLIGOPTASE"/>
</dbReference>
<dbReference type="EC" id="3.4.21.26" evidence="2"/>
<protein>
    <recommendedName>
        <fullName evidence="2">prolyl oligopeptidase</fullName>
        <ecNumber evidence="2">3.4.21.26</ecNumber>
    </recommendedName>
</protein>
<evidence type="ECO:0000256" key="1">
    <source>
        <dbReference type="ARBA" id="ARBA00001070"/>
    </source>
</evidence>
<evidence type="ECO:0000313" key="9">
    <source>
        <dbReference type="EMBL" id="GGN32675.1"/>
    </source>
</evidence>
<name>A0ABQ2IXC3_9ACTN</name>
<keyword evidence="3" id="KW-0645">Protease</keyword>
<dbReference type="Pfam" id="PF00326">
    <property type="entry name" value="Peptidase_S9"/>
    <property type="match status" value="1"/>
</dbReference>
<dbReference type="Proteomes" id="UP000600080">
    <property type="component" value="Unassembled WGS sequence"/>
</dbReference>
<dbReference type="InterPro" id="IPR029058">
    <property type="entry name" value="AB_hydrolase_fold"/>
</dbReference>
<dbReference type="PANTHER" id="PTHR42881:SF2">
    <property type="entry name" value="PROLYL ENDOPEPTIDASE"/>
    <property type="match status" value="1"/>
</dbReference>
<dbReference type="InterPro" id="IPR001375">
    <property type="entry name" value="Peptidase_S9_cat"/>
</dbReference>
<dbReference type="Gene3D" id="2.130.10.120">
    <property type="entry name" value="Prolyl oligopeptidase, N-terminal domain"/>
    <property type="match status" value="1"/>
</dbReference>
<organism evidence="9 10">
    <name type="scientific">Streptomyces kronopolitis</name>
    <dbReference type="NCBI Taxonomy" id="1612435"/>
    <lineage>
        <taxon>Bacteria</taxon>
        <taxon>Bacillati</taxon>
        <taxon>Actinomycetota</taxon>
        <taxon>Actinomycetes</taxon>
        <taxon>Kitasatosporales</taxon>
        <taxon>Streptomycetaceae</taxon>
        <taxon>Streptomyces</taxon>
    </lineage>
</organism>
<dbReference type="RefSeq" id="WP_189095609.1">
    <property type="nucleotide sequence ID" value="NZ_BMND01000001.1"/>
</dbReference>
<evidence type="ECO:0000313" key="10">
    <source>
        <dbReference type="Proteomes" id="UP000600080"/>
    </source>
</evidence>
<dbReference type="Gene3D" id="3.40.50.1820">
    <property type="entry name" value="alpha/beta hydrolase"/>
    <property type="match status" value="1"/>
</dbReference>
<dbReference type="GeneID" id="301546212"/>
<proteinExistence type="predicted"/>
<dbReference type="EMBL" id="BMND01000001">
    <property type="protein sequence ID" value="GGN32675.1"/>
    <property type="molecule type" value="Genomic_DNA"/>
</dbReference>
<evidence type="ECO:0000256" key="4">
    <source>
        <dbReference type="ARBA" id="ARBA00022801"/>
    </source>
</evidence>
<evidence type="ECO:0000256" key="5">
    <source>
        <dbReference type="ARBA" id="ARBA00022825"/>
    </source>
</evidence>
<evidence type="ECO:0000259" key="7">
    <source>
        <dbReference type="Pfam" id="PF00326"/>
    </source>
</evidence>
<feature type="domain" description="Peptidase S9 prolyl oligopeptidase catalytic" evidence="7">
    <location>
        <begin position="502"/>
        <end position="696"/>
    </location>
</feature>
<gene>
    <name evidence="9" type="ORF">GCM10012285_03020</name>
</gene>
<sequence>MTPTPHPGPAHPGTGPYGPDRPDGHPRSAPRDRPDTTAPRGGPGGVTHPVGPCAPAHEVIHGHLVEDPFRWLEDPAAPATLDWLAHQDRLSDAELAALPGRHAAARTLSHLMAYGGRRPERRVGTRVFREVVDAEAEFPALAVFEAGRDDEPVVLWRQSALASWEPAPDGRTVACQILQDGREDHTPLLLLDVATGEVRHRIPRTRHSPVAWLPDGSGFFHARSAADGGPQDLWLHRHGRDRQVWHGSDDLDRYRARVWHGRWLTVEIRRGSETRNRLWLADLGADPARPVWTPLQEAADAVSTAHVARNGTVFVATTHGAPDGQVVVVDRDRPGPDHWTTVIPEEPGAPLTHLCPVDDADGSRPPRLLVARTLAGSPALFVHHPGTRTPPRPLPLPPSGTVLSLESPPHGGVRLGWTSWTTPPVAVPLDPDSAPGVTIPEAGPQPLEEWRESAPSADGTGVPLTLLAHRGRPSGPLPTLLLGYGGFGRELTSSYESLVLAWVRAGGLVVVPDLRGPTAAAGKHSTFEDLEAVADHLRRRGLGGPDLLALVGMSNGGLTMAAAMVRDPDRYAAVVCVAPLTDMVRYERSGLGRSWRHEFGSAADPDQFRHLLSYSPYHRIEHGLRYPPTLLITLHGDTRVAPLHARKFCARLQRASSGRGPYLLRSYGDSGHTSMARGARHLMSCDVLSFAAHHTGLDLTRGSTP</sequence>
<reference evidence="10" key="1">
    <citation type="journal article" date="2019" name="Int. J. Syst. Evol. Microbiol.">
        <title>The Global Catalogue of Microorganisms (GCM) 10K type strain sequencing project: providing services to taxonomists for standard genome sequencing and annotation.</title>
        <authorList>
            <consortium name="The Broad Institute Genomics Platform"/>
            <consortium name="The Broad Institute Genome Sequencing Center for Infectious Disease"/>
            <person name="Wu L."/>
            <person name="Ma J."/>
        </authorList>
    </citation>
    <scope>NUCLEOTIDE SEQUENCE [LARGE SCALE GENOMIC DNA]</scope>
    <source>
        <strain evidence="10">CGMCC 4.7323</strain>
    </source>
</reference>
<dbReference type="SUPFAM" id="SSF50993">
    <property type="entry name" value="Peptidase/esterase 'gauge' domain"/>
    <property type="match status" value="1"/>
</dbReference>
<comment type="caution">
    <text evidence="9">The sequence shown here is derived from an EMBL/GenBank/DDBJ whole genome shotgun (WGS) entry which is preliminary data.</text>
</comment>
<evidence type="ECO:0000256" key="3">
    <source>
        <dbReference type="ARBA" id="ARBA00022670"/>
    </source>
</evidence>
<keyword evidence="4" id="KW-0378">Hydrolase</keyword>
<feature type="compositionally biased region" description="Pro residues" evidence="6">
    <location>
        <begin position="1"/>
        <end position="10"/>
    </location>
</feature>
<feature type="compositionally biased region" description="Basic and acidic residues" evidence="6">
    <location>
        <begin position="20"/>
        <end position="35"/>
    </location>
</feature>
<feature type="domain" description="Peptidase S9A N-terminal" evidence="8">
    <location>
        <begin position="57"/>
        <end position="433"/>
    </location>
</feature>